<dbReference type="PANTHER" id="PTHR47926">
    <property type="entry name" value="PENTATRICOPEPTIDE REPEAT-CONTAINING PROTEIN"/>
    <property type="match status" value="1"/>
</dbReference>
<proteinExistence type="predicted"/>
<sequence>MLLARKLSSLVNKGLSDKAVGLFHHLHRSGNHITGYEISAAIRACTRLQLLKEGQQLQCMSWKQGSNMDMIVMTSLVDMYSKCAFVEGARRVFDEMPLPDVIATSSMISGLCRCNSAAAAIALFNDMPERDLGSWNSIISGLGQNSEGKTALAYFEKMRAEGIGADLVTMVSVLSVCADLAALANGRKIHCLVAKQGFELYLPVGNALVDMYSKCSCMDDARLCFDNMPWTNVVSWTSLIVGYGKYRAGLEAIIAFDQMESAGVAPNKITFLGILFLKSGVSELLMLASWALINHGYLQSRTLAEGGHGITFCHGDSQK</sequence>
<feature type="repeat" description="PPR" evidence="2">
    <location>
        <begin position="131"/>
        <end position="165"/>
    </location>
</feature>
<feature type="repeat" description="PPR" evidence="2">
    <location>
        <begin position="232"/>
        <end position="266"/>
    </location>
</feature>
<dbReference type="Pfam" id="PF13041">
    <property type="entry name" value="PPR_2"/>
    <property type="match status" value="1"/>
</dbReference>
<evidence type="ECO:0000313" key="3">
    <source>
        <dbReference type="EnsemblPlants" id="Kaladp1128s0003.1.v1.1.CDS.1"/>
    </source>
</evidence>
<dbReference type="GO" id="GO:0003723">
    <property type="term" value="F:RNA binding"/>
    <property type="evidence" value="ECO:0007669"/>
    <property type="project" value="InterPro"/>
</dbReference>
<dbReference type="Proteomes" id="UP000594263">
    <property type="component" value="Unplaced"/>
</dbReference>
<evidence type="ECO:0000256" key="1">
    <source>
        <dbReference type="ARBA" id="ARBA00022737"/>
    </source>
</evidence>
<dbReference type="InterPro" id="IPR011990">
    <property type="entry name" value="TPR-like_helical_dom_sf"/>
</dbReference>
<dbReference type="GO" id="GO:0009451">
    <property type="term" value="P:RNA modification"/>
    <property type="evidence" value="ECO:0007669"/>
    <property type="project" value="InterPro"/>
</dbReference>
<evidence type="ECO:0008006" key="5">
    <source>
        <dbReference type="Google" id="ProtNLM"/>
    </source>
</evidence>
<protein>
    <recommendedName>
        <fullName evidence="5">Pentatricopeptide repeat-containing protein</fullName>
    </recommendedName>
</protein>
<keyword evidence="4" id="KW-1185">Reference proteome</keyword>
<dbReference type="NCBIfam" id="TIGR00756">
    <property type="entry name" value="PPR"/>
    <property type="match status" value="2"/>
</dbReference>
<dbReference type="Pfam" id="PF01535">
    <property type="entry name" value="PPR"/>
    <property type="match status" value="4"/>
</dbReference>
<reference evidence="3" key="1">
    <citation type="submission" date="2021-01" db="UniProtKB">
        <authorList>
            <consortium name="EnsemblPlants"/>
        </authorList>
    </citation>
    <scope>IDENTIFICATION</scope>
</reference>
<dbReference type="AlphaFoldDB" id="A0A7N0VK53"/>
<keyword evidence="1" id="KW-0677">Repeat</keyword>
<dbReference type="EnsemblPlants" id="Kaladp1128s0003.1.v1.1">
    <property type="protein sequence ID" value="Kaladp1128s0003.1.v1.1.CDS.1"/>
    <property type="gene ID" value="Kaladp1128s0003.v1.1"/>
</dbReference>
<dbReference type="PROSITE" id="PS51375">
    <property type="entry name" value="PPR"/>
    <property type="match status" value="2"/>
</dbReference>
<dbReference type="Gramene" id="Kaladp1128s0003.1.v1.1">
    <property type="protein sequence ID" value="Kaladp1128s0003.1.v1.1.CDS.1"/>
    <property type="gene ID" value="Kaladp1128s0003.v1.1"/>
</dbReference>
<organism evidence="3 4">
    <name type="scientific">Kalanchoe fedtschenkoi</name>
    <name type="common">Lavender scallops</name>
    <name type="synonym">South American air plant</name>
    <dbReference type="NCBI Taxonomy" id="63787"/>
    <lineage>
        <taxon>Eukaryota</taxon>
        <taxon>Viridiplantae</taxon>
        <taxon>Streptophyta</taxon>
        <taxon>Embryophyta</taxon>
        <taxon>Tracheophyta</taxon>
        <taxon>Spermatophyta</taxon>
        <taxon>Magnoliopsida</taxon>
        <taxon>eudicotyledons</taxon>
        <taxon>Gunneridae</taxon>
        <taxon>Pentapetalae</taxon>
        <taxon>Saxifragales</taxon>
        <taxon>Crassulaceae</taxon>
        <taxon>Kalanchoe</taxon>
    </lineage>
</organism>
<evidence type="ECO:0000313" key="4">
    <source>
        <dbReference type="Proteomes" id="UP000594263"/>
    </source>
</evidence>
<dbReference type="PANTHER" id="PTHR47926:SF423">
    <property type="entry name" value="REPEAT-CONTAINING PROTEIN, PUTATIVE-RELATED"/>
    <property type="match status" value="1"/>
</dbReference>
<accession>A0A7N0VK53</accession>
<dbReference type="Gene3D" id="1.25.40.10">
    <property type="entry name" value="Tetratricopeptide repeat domain"/>
    <property type="match status" value="2"/>
</dbReference>
<dbReference type="FunFam" id="1.25.40.10:FF:000073">
    <property type="entry name" value="Pentatricopeptide repeat-containing protein chloroplastic"/>
    <property type="match status" value="1"/>
</dbReference>
<name>A0A7N0VK53_KALFE</name>
<dbReference type="InterPro" id="IPR002885">
    <property type="entry name" value="PPR_rpt"/>
</dbReference>
<dbReference type="OMA" id="YILFERM"/>
<dbReference type="InterPro" id="IPR046960">
    <property type="entry name" value="PPR_At4g14850-like_plant"/>
</dbReference>
<evidence type="ECO:0000256" key="2">
    <source>
        <dbReference type="PROSITE-ProRule" id="PRU00708"/>
    </source>
</evidence>